<organism evidence="2 3">
    <name type="scientific">Ascaris lumbricoides</name>
    <name type="common">Giant roundworm</name>
    <dbReference type="NCBI Taxonomy" id="6252"/>
    <lineage>
        <taxon>Eukaryota</taxon>
        <taxon>Metazoa</taxon>
        <taxon>Ecdysozoa</taxon>
        <taxon>Nematoda</taxon>
        <taxon>Chromadorea</taxon>
        <taxon>Rhabditida</taxon>
        <taxon>Spirurina</taxon>
        <taxon>Ascaridomorpha</taxon>
        <taxon>Ascaridoidea</taxon>
        <taxon>Ascarididae</taxon>
        <taxon>Ascaris</taxon>
    </lineage>
</organism>
<keyword evidence="1" id="KW-0812">Transmembrane</keyword>
<dbReference type="AlphaFoldDB" id="A0A0M3IFL0"/>
<keyword evidence="1" id="KW-0472">Membrane</keyword>
<evidence type="ECO:0000313" key="2">
    <source>
        <dbReference type="Proteomes" id="UP000036681"/>
    </source>
</evidence>
<accession>A0A0M3IFL0</accession>
<feature type="transmembrane region" description="Helical" evidence="1">
    <location>
        <begin position="22"/>
        <end position="45"/>
    </location>
</feature>
<dbReference type="WBParaSite" id="ALUE_0001700401-mRNA-1">
    <property type="protein sequence ID" value="ALUE_0001700401-mRNA-1"/>
    <property type="gene ID" value="ALUE_0001700401"/>
</dbReference>
<reference evidence="3" key="1">
    <citation type="submission" date="2017-02" db="UniProtKB">
        <authorList>
            <consortium name="WormBaseParasite"/>
        </authorList>
    </citation>
    <scope>IDENTIFICATION</scope>
</reference>
<sequence length="165" mass="18717">MRGLVNCCDDRPLCNSVLNRSISVMSVLLCPIIFRCFSISVVAYFKSVSKVRVYSVILVVFTLCHVQLCSWVGSVNFATSRLVSCRPSADCLVNRKRRASLMNDEDLWHSTHRENDKDVLDRKRKNEDMVDPLPAEADRRNPSLAEGSYFAPKLLPIFTNTLCND</sequence>
<proteinExistence type="predicted"/>
<keyword evidence="1" id="KW-1133">Transmembrane helix</keyword>
<evidence type="ECO:0000256" key="1">
    <source>
        <dbReference type="SAM" id="Phobius"/>
    </source>
</evidence>
<keyword evidence="2" id="KW-1185">Reference proteome</keyword>
<feature type="transmembrane region" description="Helical" evidence="1">
    <location>
        <begin position="57"/>
        <end position="78"/>
    </location>
</feature>
<dbReference type="Proteomes" id="UP000036681">
    <property type="component" value="Unplaced"/>
</dbReference>
<evidence type="ECO:0000313" key="3">
    <source>
        <dbReference type="WBParaSite" id="ALUE_0001700401-mRNA-1"/>
    </source>
</evidence>
<name>A0A0M3IFL0_ASCLU</name>
<protein>
    <submittedName>
        <fullName evidence="3">Transmembrane protein</fullName>
    </submittedName>
</protein>